<dbReference type="Pfam" id="PF08240">
    <property type="entry name" value="ADH_N"/>
    <property type="match status" value="1"/>
</dbReference>
<protein>
    <submittedName>
        <fullName evidence="4">Zinc-binding alcohol dehydrogenase family protein</fullName>
    </submittedName>
</protein>
<dbReference type="PANTHER" id="PTHR43401:SF3">
    <property type="entry name" value="L-GALACTONATE-5-DEHYDROGENASE"/>
    <property type="match status" value="1"/>
</dbReference>
<feature type="domain" description="Alcohol dehydrogenase-like N-terminal" evidence="3">
    <location>
        <begin position="26"/>
        <end position="127"/>
    </location>
</feature>
<dbReference type="InterPro" id="IPR050129">
    <property type="entry name" value="Zn_alcohol_dh"/>
</dbReference>
<dbReference type="Gene3D" id="3.90.180.10">
    <property type="entry name" value="Medium-chain alcohol dehydrogenases, catalytic domain"/>
    <property type="match status" value="1"/>
</dbReference>
<dbReference type="OrthoDB" id="9787435at2"/>
<dbReference type="CDD" id="cd08261">
    <property type="entry name" value="Zn_ADH7"/>
    <property type="match status" value="1"/>
</dbReference>
<evidence type="ECO:0000256" key="1">
    <source>
        <dbReference type="ARBA" id="ARBA00023002"/>
    </source>
</evidence>
<dbReference type="SUPFAM" id="SSF50129">
    <property type="entry name" value="GroES-like"/>
    <property type="match status" value="1"/>
</dbReference>
<dbReference type="Pfam" id="PF00107">
    <property type="entry name" value="ADH_zinc_N"/>
    <property type="match status" value="1"/>
</dbReference>
<dbReference type="Proteomes" id="UP000293347">
    <property type="component" value="Unassembled WGS sequence"/>
</dbReference>
<accession>A0A4R0NGT9</accession>
<keyword evidence="5" id="KW-1185">Reference proteome</keyword>
<name>A0A4R0NGT9_9SPHI</name>
<dbReference type="SUPFAM" id="SSF51735">
    <property type="entry name" value="NAD(P)-binding Rossmann-fold domains"/>
    <property type="match status" value="1"/>
</dbReference>
<gene>
    <name evidence="4" type="ORF">EZ437_16235</name>
</gene>
<dbReference type="InterPro" id="IPR011032">
    <property type="entry name" value="GroES-like_sf"/>
</dbReference>
<comment type="caution">
    <text evidence="4">The sequence shown here is derived from an EMBL/GenBank/DDBJ whole genome shotgun (WGS) entry which is preliminary data.</text>
</comment>
<dbReference type="InterPro" id="IPR013154">
    <property type="entry name" value="ADH-like_N"/>
</dbReference>
<dbReference type="EMBL" id="SJSL01000005">
    <property type="protein sequence ID" value="TCC99789.1"/>
    <property type="molecule type" value="Genomic_DNA"/>
</dbReference>
<reference evidence="4 5" key="1">
    <citation type="submission" date="2019-02" db="EMBL/GenBank/DDBJ databases">
        <title>Pedobacter sp. RP-1-14 sp. nov., isolated from Arctic soil.</title>
        <authorList>
            <person name="Dahal R.H."/>
        </authorList>
    </citation>
    <scope>NUCLEOTIDE SEQUENCE [LARGE SCALE GENOMIC DNA]</scope>
    <source>
        <strain evidence="4 5">RP-1-14</strain>
    </source>
</reference>
<dbReference type="GO" id="GO:0016491">
    <property type="term" value="F:oxidoreductase activity"/>
    <property type="evidence" value="ECO:0007669"/>
    <property type="project" value="UniProtKB-KW"/>
</dbReference>
<evidence type="ECO:0000259" key="2">
    <source>
        <dbReference type="Pfam" id="PF00107"/>
    </source>
</evidence>
<evidence type="ECO:0000259" key="3">
    <source>
        <dbReference type="Pfam" id="PF08240"/>
    </source>
</evidence>
<proteinExistence type="predicted"/>
<dbReference type="InterPro" id="IPR036291">
    <property type="entry name" value="NAD(P)-bd_dom_sf"/>
</dbReference>
<evidence type="ECO:0000313" key="5">
    <source>
        <dbReference type="Proteomes" id="UP000293347"/>
    </source>
</evidence>
<dbReference type="PANTHER" id="PTHR43401">
    <property type="entry name" value="L-THREONINE 3-DEHYDROGENASE"/>
    <property type="match status" value="1"/>
</dbReference>
<evidence type="ECO:0000313" key="4">
    <source>
        <dbReference type="EMBL" id="TCC99789.1"/>
    </source>
</evidence>
<dbReference type="RefSeq" id="WP_131597125.1">
    <property type="nucleotide sequence ID" value="NZ_SJSL01000005.1"/>
</dbReference>
<dbReference type="AlphaFoldDB" id="A0A4R0NGT9"/>
<sequence>MKALICTTPGEFKYIEKDVPAIKEGFTLLKVKSVGICGTDYHAFEGTQPFFNYPRILGHEIAAEIAETAENGFNKGDMVTISPYFYCGHCIACLNGKTNCCESMQVCGVHIDGAMCEYLLVPDYSLVSGKGLTADELVLVEPLAIGAHAVRRADIKPGEFVLVIGAGPIGLGTMDFAKIAGAEVIALDVNGKRLEFCRDKLGITHVINAAEENVLEQLKYITNGDMPTVVMDCSGNLKAINNAFQYMAHGARFVMVGLQKQEISFSHPEFHKREASLMSSRNALPADFAHVIDCIKSKRVQPADYITHKLDFNEVKDQFADLAKPYSGVVKAILRL</sequence>
<feature type="domain" description="Alcohol dehydrogenase-like C-terminal" evidence="2">
    <location>
        <begin position="168"/>
        <end position="296"/>
    </location>
</feature>
<keyword evidence="1" id="KW-0560">Oxidoreductase</keyword>
<organism evidence="4 5">
    <name type="scientific">Pedobacter psychroterrae</name>
    <dbReference type="NCBI Taxonomy" id="2530453"/>
    <lineage>
        <taxon>Bacteria</taxon>
        <taxon>Pseudomonadati</taxon>
        <taxon>Bacteroidota</taxon>
        <taxon>Sphingobacteriia</taxon>
        <taxon>Sphingobacteriales</taxon>
        <taxon>Sphingobacteriaceae</taxon>
        <taxon>Pedobacter</taxon>
    </lineage>
</organism>
<dbReference type="InterPro" id="IPR013149">
    <property type="entry name" value="ADH-like_C"/>
</dbReference>
<dbReference type="Gene3D" id="3.40.50.720">
    <property type="entry name" value="NAD(P)-binding Rossmann-like Domain"/>
    <property type="match status" value="1"/>
</dbReference>